<gene>
    <name evidence="2" type="ORF">DCT16_14455</name>
    <name evidence="3" type="ORF">DCT16_15640</name>
    <name evidence="1" type="ORF">EX365_13530</name>
</gene>
<dbReference type="Proteomes" id="UP000566721">
    <property type="component" value="Unassembled WGS sequence"/>
</dbReference>
<organism evidence="2 5">
    <name type="scientific">Listeria monocytogenes</name>
    <dbReference type="NCBI Taxonomy" id="1639"/>
    <lineage>
        <taxon>Bacteria</taxon>
        <taxon>Bacillati</taxon>
        <taxon>Bacillota</taxon>
        <taxon>Bacilli</taxon>
        <taxon>Bacillales</taxon>
        <taxon>Listeriaceae</taxon>
        <taxon>Listeria</taxon>
    </lineage>
</organism>
<evidence type="ECO:0000313" key="4">
    <source>
        <dbReference type="Proteomes" id="UP000344343"/>
    </source>
</evidence>
<reference evidence="2 5" key="1">
    <citation type="submission" date="2018-06" db="EMBL/GenBank/DDBJ databases">
        <authorList>
            <consortium name="GenomeTrakr: Next Generation Sequencing Network for Food Pathogen Tracability"/>
        </authorList>
    </citation>
    <scope>NUCLEOTIDE SEQUENCE [LARGE SCALE GENOMIC DNA]</scope>
    <source>
        <strain evidence="1 4">FDA00013853</strain>
        <strain evidence="2 5">FLAG-38921</strain>
    </source>
</reference>
<name>A0A473YNJ6_LISMN</name>
<dbReference type="Pfam" id="PF16468">
    <property type="entry name" value="DUF5049"/>
    <property type="match status" value="1"/>
</dbReference>
<protein>
    <submittedName>
        <fullName evidence="2">DUF5049 domain-containing protein</fullName>
    </submittedName>
</protein>
<dbReference type="InterPro" id="IPR032488">
    <property type="entry name" value="DUF5049"/>
</dbReference>
<dbReference type="Proteomes" id="UP000344343">
    <property type="component" value="Unassembled WGS sequence"/>
</dbReference>
<dbReference type="EMBL" id="AABCVX010000020">
    <property type="protein sequence ID" value="EAG6170805.1"/>
    <property type="molecule type" value="Genomic_DNA"/>
</dbReference>
<evidence type="ECO:0000313" key="2">
    <source>
        <dbReference type="EMBL" id="EAG6170578.1"/>
    </source>
</evidence>
<dbReference type="EMBL" id="AAANYR010000008">
    <property type="protein sequence ID" value="EAD5787581.1"/>
    <property type="molecule type" value="Genomic_DNA"/>
</dbReference>
<sequence>MGKMNPRIKKQIIAIQESGLTNMLDTNYVQRLAHERNFFDLVIFIEDHKKEYVHFIMTGDEADVD</sequence>
<evidence type="ECO:0000313" key="1">
    <source>
        <dbReference type="EMBL" id="EAD5787581.1"/>
    </source>
</evidence>
<evidence type="ECO:0000313" key="5">
    <source>
        <dbReference type="Proteomes" id="UP000566721"/>
    </source>
</evidence>
<accession>A0A473YNJ6</accession>
<comment type="caution">
    <text evidence="2">The sequence shown here is derived from an EMBL/GenBank/DDBJ whole genome shotgun (WGS) entry which is preliminary data.</text>
</comment>
<dbReference type="EMBL" id="AABCVX010000008">
    <property type="protein sequence ID" value="EAG6170578.1"/>
    <property type="molecule type" value="Genomic_DNA"/>
</dbReference>
<evidence type="ECO:0000313" key="3">
    <source>
        <dbReference type="EMBL" id="EAG6170805.1"/>
    </source>
</evidence>
<dbReference type="RefSeq" id="WP_077346447.1">
    <property type="nucleotide sequence ID" value="NZ_JADWVS010000007.1"/>
</dbReference>
<proteinExistence type="predicted"/>
<dbReference type="AlphaFoldDB" id="A0A473YNJ6"/>